<comment type="caution">
    <text evidence="2">The sequence shown here is derived from an EMBL/GenBank/DDBJ whole genome shotgun (WGS) entry which is preliminary data.</text>
</comment>
<reference evidence="2 3" key="1">
    <citation type="submission" date="2020-08" db="EMBL/GenBank/DDBJ databases">
        <authorList>
            <person name="Koutsovoulos G."/>
            <person name="Danchin GJ E."/>
        </authorList>
    </citation>
    <scope>NUCLEOTIDE SEQUENCE [LARGE SCALE GENOMIC DNA]</scope>
</reference>
<organism evidence="2 3">
    <name type="scientific">Meloidogyne enterolobii</name>
    <name type="common">Root-knot nematode worm</name>
    <name type="synonym">Meloidogyne mayaguensis</name>
    <dbReference type="NCBI Taxonomy" id="390850"/>
    <lineage>
        <taxon>Eukaryota</taxon>
        <taxon>Metazoa</taxon>
        <taxon>Ecdysozoa</taxon>
        <taxon>Nematoda</taxon>
        <taxon>Chromadorea</taxon>
        <taxon>Rhabditida</taxon>
        <taxon>Tylenchina</taxon>
        <taxon>Tylenchomorpha</taxon>
        <taxon>Tylenchoidea</taxon>
        <taxon>Meloidogynidae</taxon>
        <taxon>Meloidogyninae</taxon>
        <taxon>Meloidogyne</taxon>
    </lineage>
</organism>
<sequence length="352" mass="41782">MKNKINLLLFYSIILLNFPFNHSTRVNLQQKYPQLTNSINPHSKNFYNFVCDDLESIVPTGLPVGEIEKLAHKEHFNDIEIFIRDIFPTKRNYNPLFSSVYKYFDKCRDLEGRKENKEISQQLFEKILKLRNKLGDNYTLNTEWIKETHPIDEIKPIRYPIFFIGKDKEIHGKINSVNHYRIFLAFNIDEDEGINTVNLKKILQEFIIQNNLNKDVDVWIENHAKIIKFTKEINECAEEIKTKSPKFVLKTLDEINKITETINWEEILGFGPIQKMLVPDCPETLKKLNGTIINEKEIMQDYLELTLIRKYTAALMGNYGNLHNFVRSKQLNILHLLWIEFMYLIMKYIYLI</sequence>
<dbReference type="AlphaFoldDB" id="A0A6V7UJ51"/>
<evidence type="ECO:0000313" key="3">
    <source>
        <dbReference type="Proteomes" id="UP000580250"/>
    </source>
</evidence>
<gene>
    <name evidence="2" type="ORF">MENT_LOCUS13625</name>
</gene>
<evidence type="ECO:0000256" key="1">
    <source>
        <dbReference type="SAM" id="SignalP"/>
    </source>
</evidence>
<dbReference type="Proteomes" id="UP000580250">
    <property type="component" value="Unassembled WGS sequence"/>
</dbReference>
<name>A0A6V7UJ51_MELEN</name>
<dbReference type="EMBL" id="CAJEWN010000074">
    <property type="protein sequence ID" value="CAD2159293.1"/>
    <property type="molecule type" value="Genomic_DNA"/>
</dbReference>
<proteinExistence type="predicted"/>
<feature type="chain" id="PRO_5027603226" evidence="1">
    <location>
        <begin position="24"/>
        <end position="352"/>
    </location>
</feature>
<keyword evidence="1" id="KW-0732">Signal</keyword>
<evidence type="ECO:0000313" key="2">
    <source>
        <dbReference type="EMBL" id="CAD2159293.1"/>
    </source>
</evidence>
<accession>A0A6V7UJ51</accession>
<feature type="signal peptide" evidence="1">
    <location>
        <begin position="1"/>
        <end position="23"/>
    </location>
</feature>
<protein>
    <submittedName>
        <fullName evidence="2">Uncharacterized protein</fullName>
    </submittedName>
</protein>